<organism evidence="7 8">
    <name type="scientific">Pelagimonas phthalicica</name>
    <dbReference type="NCBI Taxonomy" id="1037362"/>
    <lineage>
        <taxon>Bacteria</taxon>
        <taxon>Pseudomonadati</taxon>
        <taxon>Pseudomonadota</taxon>
        <taxon>Alphaproteobacteria</taxon>
        <taxon>Rhodobacterales</taxon>
        <taxon>Roseobacteraceae</taxon>
        <taxon>Pelagimonas</taxon>
    </lineage>
</organism>
<evidence type="ECO:0000256" key="2">
    <source>
        <dbReference type="ARBA" id="ARBA00022679"/>
    </source>
</evidence>
<dbReference type="SUPFAM" id="SSF55729">
    <property type="entry name" value="Acyl-CoA N-acyltransferases (Nat)"/>
    <property type="match status" value="1"/>
</dbReference>
<accession>A0A238J8W2</accession>
<dbReference type="PRINTS" id="PR01549">
    <property type="entry name" value="AUTOINDCRSYN"/>
</dbReference>
<dbReference type="Pfam" id="PF00765">
    <property type="entry name" value="Autoind_synth"/>
    <property type="match status" value="1"/>
</dbReference>
<dbReference type="Proteomes" id="UP000225972">
    <property type="component" value="Unassembled WGS sequence"/>
</dbReference>
<proteinExistence type="inferred from homology"/>
<evidence type="ECO:0000256" key="5">
    <source>
        <dbReference type="PROSITE-ProRule" id="PRU00533"/>
    </source>
</evidence>
<dbReference type="PANTHER" id="PTHR39322:SF1">
    <property type="entry name" value="ISOVALERYL-HOMOSERINE LACTONE SYNTHASE"/>
    <property type="match status" value="1"/>
</dbReference>
<dbReference type="Gene3D" id="3.40.630.30">
    <property type="match status" value="1"/>
</dbReference>
<evidence type="ECO:0000256" key="1">
    <source>
        <dbReference type="ARBA" id="ARBA00022654"/>
    </source>
</evidence>
<dbReference type="GO" id="GO:0061579">
    <property type="term" value="F:N-acyl homoserine lactone synthase activity"/>
    <property type="evidence" value="ECO:0007669"/>
    <property type="project" value="UniProtKB-UniRule"/>
</dbReference>
<evidence type="ECO:0000256" key="6">
    <source>
        <dbReference type="RuleBase" id="RU361135"/>
    </source>
</evidence>
<evidence type="ECO:0000313" key="7">
    <source>
        <dbReference type="EMBL" id="SMX27150.1"/>
    </source>
</evidence>
<dbReference type="PANTHER" id="PTHR39322">
    <property type="entry name" value="ACYL-HOMOSERINE-LACTONE SYNTHASE"/>
    <property type="match status" value="1"/>
</dbReference>
<protein>
    <recommendedName>
        <fullName evidence="6">Acyl-homoserine-lactone synthase</fullName>
        <ecNumber evidence="6">2.3.1.184</ecNumber>
    </recommendedName>
    <alternativeName>
        <fullName evidence="6">Autoinducer synthesis protein</fullName>
    </alternativeName>
</protein>
<evidence type="ECO:0000313" key="8">
    <source>
        <dbReference type="Proteomes" id="UP000225972"/>
    </source>
</evidence>
<keyword evidence="8" id="KW-1185">Reference proteome</keyword>
<evidence type="ECO:0000256" key="3">
    <source>
        <dbReference type="ARBA" id="ARBA00022691"/>
    </source>
</evidence>
<dbReference type="EC" id="2.3.1.184" evidence="6"/>
<reference evidence="8" key="1">
    <citation type="submission" date="2017-05" db="EMBL/GenBank/DDBJ databases">
        <authorList>
            <person name="Rodrigo-Torres L."/>
            <person name="Arahal R. D."/>
            <person name="Lucena T."/>
        </authorList>
    </citation>
    <scope>NUCLEOTIDE SEQUENCE [LARGE SCALE GENOMIC DNA]</scope>
    <source>
        <strain evidence="8">CECT 8649</strain>
    </source>
</reference>
<dbReference type="InterPro" id="IPR001690">
    <property type="entry name" value="Autoind_synthase"/>
</dbReference>
<dbReference type="PROSITE" id="PS51187">
    <property type="entry name" value="AUTOINDUCER_SYNTH_2"/>
    <property type="match status" value="1"/>
</dbReference>
<keyword evidence="3 6" id="KW-0949">S-adenosyl-L-methionine</keyword>
<name>A0A238J8W2_9RHOB</name>
<dbReference type="RefSeq" id="WP_099243334.1">
    <property type="nucleotide sequence ID" value="NZ_FXXP01000001.1"/>
</dbReference>
<dbReference type="InterPro" id="IPR016181">
    <property type="entry name" value="Acyl_CoA_acyltransferase"/>
</dbReference>
<sequence>MIRFIYAEDLHNFPLLARTMFQDRAAQFKTRHDWDVTVDEDGLERDQYDVENPLYIIWQNPDGTHGGSLRLMPTVGKTMVNDHFLHLTDGVRIESPLIWECTRFCLAQGARPGVAAALMLAGGEVMKEFGIEHFVGVIFAHMVRVFRRIGSTPEVLGTDGTGKGAISVAIWEFTEENQRAVSKVAGVSPDLMKRWFEASFGETVRMDTMPNPFLALAPQAA</sequence>
<evidence type="ECO:0000256" key="4">
    <source>
        <dbReference type="ARBA" id="ARBA00022929"/>
    </source>
</evidence>
<comment type="similarity">
    <text evidence="5 6">Belongs to the autoinducer synthase family.</text>
</comment>
<dbReference type="OrthoDB" id="6169313at2"/>
<comment type="catalytic activity">
    <reaction evidence="6">
        <text>a fatty acyl-[ACP] + S-adenosyl-L-methionine = an N-acyl-L-homoserine lactone + S-methyl-5'-thioadenosine + holo-[ACP] + H(+)</text>
        <dbReference type="Rhea" id="RHEA:10096"/>
        <dbReference type="Rhea" id="RHEA-COMP:9685"/>
        <dbReference type="Rhea" id="RHEA-COMP:14125"/>
        <dbReference type="ChEBI" id="CHEBI:15378"/>
        <dbReference type="ChEBI" id="CHEBI:17509"/>
        <dbReference type="ChEBI" id="CHEBI:55474"/>
        <dbReference type="ChEBI" id="CHEBI:59789"/>
        <dbReference type="ChEBI" id="CHEBI:64479"/>
        <dbReference type="ChEBI" id="CHEBI:138651"/>
        <dbReference type="EC" id="2.3.1.184"/>
    </reaction>
</comment>
<keyword evidence="2 6" id="KW-0808">Transferase</keyword>
<gene>
    <name evidence="7" type="primary">lasI_3</name>
    <name evidence="7" type="ORF">TRP8649_01252</name>
</gene>
<keyword evidence="1 5" id="KW-0673">Quorum sensing</keyword>
<keyword evidence="4 5" id="KW-0071">Autoinducer synthesis</keyword>
<dbReference type="GO" id="GO:0007165">
    <property type="term" value="P:signal transduction"/>
    <property type="evidence" value="ECO:0007669"/>
    <property type="project" value="TreeGrafter"/>
</dbReference>
<dbReference type="EMBL" id="FXXP01000001">
    <property type="protein sequence ID" value="SMX27150.1"/>
    <property type="molecule type" value="Genomic_DNA"/>
</dbReference>
<dbReference type="GO" id="GO:0009372">
    <property type="term" value="P:quorum sensing"/>
    <property type="evidence" value="ECO:0007669"/>
    <property type="project" value="UniProtKB-UniRule"/>
</dbReference>
<keyword evidence="7" id="KW-0012">Acyltransferase</keyword>
<dbReference type="AlphaFoldDB" id="A0A238J8W2"/>